<dbReference type="EMBL" id="CP056117">
    <property type="protein sequence ID" value="QKZ98978.1"/>
    <property type="molecule type" value="Genomic_DNA"/>
</dbReference>
<organism evidence="1 2">
    <name type="scientific">Enterobacter cloacae</name>
    <dbReference type="NCBI Taxonomy" id="550"/>
    <lineage>
        <taxon>Bacteria</taxon>
        <taxon>Pseudomonadati</taxon>
        <taxon>Pseudomonadota</taxon>
        <taxon>Gammaproteobacteria</taxon>
        <taxon>Enterobacterales</taxon>
        <taxon>Enterobacteriaceae</taxon>
        <taxon>Enterobacter</taxon>
        <taxon>Enterobacter cloacae complex</taxon>
    </lineage>
</organism>
<protein>
    <submittedName>
        <fullName evidence="1">Uncharacterized protein</fullName>
    </submittedName>
</protein>
<dbReference type="Proteomes" id="UP000509421">
    <property type="component" value="Chromosome"/>
</dbReference>
<evidence type="ECO:0000313" key="2">
    <source>
        <dbReference type="Proteomes" id="UP000509421"/>
    </source>
</evidence>
<proteinExistence type="predicted"/>
<dbReference type="RefSeq" id="WP_176610200.1">
    <property type="nucleotide sequence ID" value="NZ_CP056117.1"/>
</dbReference>
<reference evidence="1 2" key="1">
    <citation type="submission" date="2020-06" db="EMBL/GenBank/DDBJ databases">
        <title>Long-read sequencing of DSM26481-BlokeschLab.</title>
        <authorList>
            <person name="Blokesch M."/>
        </authorList>
    </citation>
    <scope>NUCLEOTIDE SEQUENCE [LARGE SCALE GENOMIC DNA]</scope>
    <source>
        <strain evidence="1 2">DSM 26481</strain>
    </source>
</reference>
<name>A0A7H8UGJ4_ENTCL</name>
<evidence type="ECO:0000313" key="1">
    <source>
        <dbReference type="EMBL" id="QKZ98978.1"/>
    </source>
</evidence>
<dbReference type="AlphaFoldDB" id="A0A7H8UGJ4"/>
<accession>A0A7H8UGJ4</accession>
<gene>
    <name evidence="1" type="ORF">HWQ14_15505</name>
</gene>
<sequence>MKLRITRAIGLNKYSPRWVKVICLRLTKNEIERSLNALLTNIDESALSPEQVKALRECVDKINLARGKGMKA</sequence>